<dbReference type="SUPFAM" id="SSF55729">
    <property type="entry name" value="Acyl-CoA N-acyltransferases (Nat)"/>
    <property type="match status" value="1"/>
</dbReference>
<evidence type="ECO:0000259" key="1">
    <source>
        <dbReference type="PROSITE" id="PS51186"/>
    </source>
</evidence>
<evidence type="ECO:0000313" key="2">
    <source>
        <dbReference type="EMBL" id="TFF24923.1"/>
    </source>
</evidence>
<comment type="caution">
    <text evidence="2">The sequence shown here is derived from an EMBL/GenBank/DDBJ whole genome shotgun (WGS) entry which is preliminary data.</text>
</comment>
<dbReference type="AlphaFoldDB" id="A0A4Y8RMQ3"/>
<dbReference type="OrthoDB" id="9797456at2"/>
<dbReference type="EMBL" id="SOZD01000002">
    <property type="protein sequence ID" value="TFF24923.1"/>
    <property type="molecule type" value="Genomic_DNA"/>
</dbReference>
<name>A0A4Y8RMQ3_9HYPH</name>
<dbReference type="Pfam" id="PF08445">
    <property type="entry name" value="FR47"/>
    <property type="match status" value="1"/>
</dbReference>
<organism evidence="2 3">
    <name type="scientific">Jiella endophytica</name>
    <dbReference type="NCBI Taxonomy" id="2558362"/>
    <lineage>
        <taxon>Bacteria</taxon>
        <taxon>Pseudomonadati</taxon>
        <taxon>Pseudomonadota</taxon>
        <taxon>Alphaproteobacteria</taxon>
        <taxon>Hyphomicrobiales</taxon>
        <taxon>Aurantimonadaceae</taxon>
        <taxon>Jiella</taxon>
    </lineage>
</organism>
<dbReference type="InterPro" id="IPR013653">
    <property type="entry name" value="GCN5-like_dom"/>
</dbReference>
<keyword evidence="3" id="KW-1185">Reference proteome</keyword>
<accession>A0A4Y8RMQ3</accession>
<dbReference type="InterPro" id="IPR016181">
    <property type="entry name" value="Acyl_CoA_acyltransferase"/>
</dbReference>
<reference evidence="2 3" key="1">
    <citation type="submission" date="2019-03" db="EMBL/GenBank/DDBJ databases">
        <title>Jiella endophytica sp. nov., a novel endophytic bacterium isolated from root of Ficus microcarpa Linn. f.</title>
        <authorList>
            <person name="Tuo L."/>
        </authorList>
    </citation>
    <scope>NUCLEOTIDE SEQUENCE [LARGE SCALE GENOMIC DNA]</scope>
    <source>
        <strain evidence="2 3">CBS5Q-3</strain>
    </source>
</reference>
<dbReference type="InterPro" id="IPR000182">
    <property type="entry name" value="GNAT_dom"/>
</dbReference>
<protein>
    <submittedName>
        <fullName evidence="2">GNAT family N-acetyltransferase</fullName>
    </submittedName>
</protein>
<dbReference type="RefSeq" id="WP_134761092.1">
    <property type="nucleotide sequence ID" value="NZ_SOZD01000002.1"/>
</dbReference>
<dbReference type="Gene3D" id="3.40.630.30">
    <property type="match status" value="1"/>
</dbReference>
<dbReference type="CDD" id="cd04301">
    <property type="entry name" value="NAT_SF"/>
    <property type="match status" value="1"/>
</dbReference>
<proteinExistence type="predicted"/>
<evidence type="ECO:0000313" key="3">
    <source>
        <dbReference type="Proteomes" id="UP000298179"/>
    </source>
</evidence>
<dbReference type="Proteomes" id="UP000298179">
    <property type="component" value="Unassembled WGS sequence"/>
</dbReference>
<dbReference type="GO" id="GO:0016747">
    <property type="term" value="F:acyltransferase activity, transferring groups other than amino-acyl groups"/>
    <property type="evidence" value="ECO:0007669"/>
    <property type="project" value="InterPro"/>
</dbReference>
<sequence length="225" mass="24524">MNEGLDRPIWRALTTRHRHLAVGGEMARRYPPDVSAFTATPDDGEAAMSALADLAQPGTTMLFLQADPILLPPRLVTTKTAEGVQMVAERPFAAFEDTRVAPLGPEDAEAMLELAELTRPGPFSLKAQSFGAFWGVKSEGRLIAMAGERLKVPGMTELSGLCTHPDVQGRGLGTLMFTYVAGRISARGEGIFLHAYAWNERAIRLYETLGFRLRTPMHIAFVEAA</sequence>
<keyword evidence="2" id="KW-0808">Transferase</keyword>
<gene>
    <name evidence="2" type="ORF">E3C22_05925</name>
</gene>
<feature type="domain" description="N-acetyltransferase" evidence="1">
    <location>
        <begin position="98"/>
        <end position="225"/>
    </location>
</feature>
<dbReference type="PROSITE" id="PS51186">
    <property type="entry name" value="GNAT"/>
    <property type="match status" value="1"/>
</dbReference>